<dbReference type="SMART" id="SM00739">
    <property type="entry name" value="KOW"/>
    <property type="match status" value="1"/>
</dbReference>
<evidence type="ECO:0000256" key="2">
    <source>
        <dbReference type="ARBA" id="ARBA00022980"/>
    </source>
</evidence>
<dbReference type="Pfam" id="PF00467">
    <property type="entry name" value="KOW"/>
    <property type="match status" value="1"/>
</dbReference>
<dbReference type="HAMAP" id="MF_01326_B">
    <property type="entry name" value="Ribosomal_uL24_B"/>
    <property type="match status" value="1"/>
</dbReference>
<accession>A0A9W8M0X1</accession>
<dbReference type="InterPro" id="IPR008991">
    <property type="entry name" value="Translation_prot_SH3-like_sf"/>
</dbReference>
<reference evidence="6" key="1">
    <citation type="submission" date="2022-07" db="EMBL/GenBank/DDBJ databases">
        <title>Phylogenomic reconstructions and comparative analyses of Kickxellomycotina fungi.</title>
        <authorList>
            <person name="Reynolds N.K."/>
            <person name="Stajich J.E."/>
            <person name="Barry K."/>
            <person name="Grigoriev I.V."/>
            <person name="Crous P."/>
            <person name="Smith M.E."/>
        </authorList>
    </citation>
    <scope>NUCLEOTIDE SEQUENCE</scope>
    <source>
        <strain evidence="6">NRRL 1566</strain>
    </source>
</reference>
<dbReference type="AlphaFoldDB" id="A0A9W8M0X1"/>
<dbReference type="Proteomes" id="UP001139887">
    <property type="component" value="Unassembled WGS sequence"/>
</dbReference>
<dbReference type="InterPro" id="IPR014722">
    <property type="entry name" value="Rib_uL2_dom2"/>
</dbReference>
<evidence type="ECO:0000256" key="3">
    <source>
        <dbReference type="ARBA" id="ARBA00023274"/>
    </source>
</evidence>
<dbReference type="SUPFAM" id="SSF50104">
    <property type="entry name" value="Translation proteins SH3-like domain"/>
    <property type="match status" value="1"/>
</dbReference>
<dbReference type="Pfam" id="PF17136">
    <property type="entry name" value="ribosomal_L24"/>
    <property type="match status" value="1"/>
</dbReference>
<dbReference type="GO" id="GO:0003735">
    <property type="term" value="F:structural constituent of ribosome"/>
    <property type="evidence" value="ECO:0007669"/>
    <property type="project" value="InterPro"/>
</dbReference>
<dbReference type="InterPro" id="IPR005825">
    <property type="entry name" value="Ribosomal_uL24_CS"/>
</dbReference>
<evidence type="ECO:0000256" key="4">
    <source>
        <dbReference type="RuleBase" id="RU003477"/>
    </source>
</evidence>
<gene>
    <name evidence="6" type="ORF">IWW36_000865</name>
</gene>
<protein>
    <recommendedName>
        <fullName evidence="5">KOW domain-containing protein</fullName>
    </recommendedName>
</protein>
<organism evidence="6 7">
    <name type="scientific">Coemansia brasiliensis</name>
    <dbReference type="NCBI Taxonomy" id="2650707"/>
    <lineage>
        <taxon>Eukaryota</taxon>
        <taxon>Fungi</taxon>
        <taxon>Fungi incertae sedis</taxon>
        <taxon>Zoopagomycota</taxon>
        <taxon>Kickxellomycotina</taxon>
        <taxon>Kickxellomycetes</taxon>
        <taxon>Kickxellales</taxon>
        <taxon>Kickxellaceae</taxon>
        <taxon>Coemansia</taxon>
    </lineage>
</organism>
<evidence type="ECO:0000313" key="7">
    <source>
        <dbReference type="Proteomes" id="UP001139887"/>
    </source>
</evidence>
<dbReference type="GO" id="GO:1990904">
    <property type="term" value="C:ribonucleoprotein complex"/>
    <property type="evidence" value="ECO:0007669"/>
    <property type="project" value="UniProtKB-KW"/>
</dbReference>
<dbReference type="NCBIfam" id="TIGR01079">
    <property type="entry name" value="rplX_bact"/>
    <property type="match status" value="1"/>
</dbReference>
<dbReference type="EMBL" id="JANBUW010000009">
    <property type="protein sequence ID" value="KAJ2851720.1"/>
    <property type="molecule type" value="Genomic_DNA"/>
</dbReference>
<dbReference type="InterPro" id="IPR005824">
    <property type="entry name" value="KOW"/>
</dbReference>
<keyword evidence="7" id="KW-1185">Reference proteome</keyword>
<feature type="domain" description="KOW" evidence="5">
    <location>
        <begin position="32"/>
        <end position="59"/>
    </location>
</feature>
<evidence type="ECO:0000313" key="6">
    <source>
        <dbReference type="EMBL" id="KAJ2851720.1"/>
    </source>
</evidence>
<dbReference type="OrthoDB" id="359154at2759"/>
<dbReference type="PANTHER" id="PTHR12903">
    <property type="entry name" value="MITOCHONDRIAL RIBOSOMAL PROTEIN L24"/>
    <property type="match status" value="1"/>
</dbReference>
<evidence type="ECO:0000259" key="5">
    <source>
        <dbReference type="SMART" id="SM00739"/>
    </source>
</evidence>
<dbReference type="GO" id="GO:0006412">
    <property type="term" value="P:translation"/>
    <property type="evidence" value="ECO:0007669"/>
    <property type="project" value="InterPro"/>
</dbReference>
<keyword evidence="3 4" id="KW-0687">Ribonucleoprotein</keyword>
<name>A0A9W8M0X1_9FUNG</name>
<keyword evidence="2 4" id="KW-0689">Ribosomal protein</keyword>
<sequence length="190" mass="21597">MRIHRSLLNQTSSRVVPRNKSLPKNLLLKKWKIVRGDEVMVISGKERGKTGTVSEVARKVNGVYVRGLNLVYKNVPRDEETPTGKIQKEMPIHVSNVALIDPSTNRPTKVRLESYKDPKTGKSEKRRYSLSTGTHIPKKVDLSYQRAWKDGDFDTTSKIVNAATFNPEAGIPPFPADVMREIKNPYKKHY</sequence>
<comment type="similarity">
    <text evidence="1 4">Belongs to the universal ribosomal protein uL24 family.</text>
</comment>
<dbReference type="InterPro" id="IPR057264">
    <property type="entry name" value="Ribosomal_uL24_C"/>
</dbReference>
<dbReference type="InterPro" id="IPR003256">
    <property type="entry name" value="Ribosomal_uL24"/>
</dbReference>
<dbReference type="Gene3D" id="2.30.30.30">
    <property type="match status" value="1"/>
</dbReference>
<evidence type="ECO:0000256" key="1">
    <source>
        <dbReference type="ARBA" id="ARBA00010618"/>
    </source>
</evidence>
<dbReference type="CDD" id="cd06089">
    <property type="entry name" value="KOW_RPL26"/>
    <property type="match status" value="1"/>
</dbReference>
<dbReference type="PROSITE" id="PS01108">
    <property type="entry name" value="RIBOSOMAL_L24"/>
    <property type="match status" value="1"/>
</dbReference>
<dbReference type="InterPro" id="IPR041988">
    <property type="entry name" value="Ribosomal_uL24_KOW"/>
</dbReference>
<dbReference type="GO" id="GO:0005840">
    <property type="term" value="C:ribosome"/>
    <property type="evidence" value="ECO:0007669"/>
    <property type="project" value="UniProtKB-KW"/>
</dbReference>
<comment type="caution">
    <text evidence="6">The sequence shown here is derived from an EMBL/GenBank/DDBJ whole genome shotgun (WGS) entry which is preliminary data.</text>
</comment>
<dbReference type="GO" id="GO:0003723">
    <property type="term" value="F:RNA binding"/>
    <property type="evidence" value="ECO:0007669"/>
    <property type="project" value="InterPro"/>
</dbReference>
<proteinExistence type="inferred from homology"/>